<feature type="coiled-coil region" evidence="3">
    <location>
        <begin position="276"/>
        <end position="314"/>
    </location>
</feature>
<evidence type="ECO:0000256" key="4">
    <source>
        <dbReference type="SAM" id="MobiDB-lite"/>
    </source>
</evidence>
<dbReference type="EMBL" id="HAAD01002337">
    <property type="protein sequence ID" value="CDG68569.1"/>
    <property type="molecule type" value="mRNA"/>
</dbReference>
<keyword evidence="2 3" id="KW-0175">Coiled coil</keyword>
<feature type="non-terminal residue" evidence="5">
    <location>
        <position position="1"/>
    </location>
</feature>
<evidence type="ECO:0000313" key="5">
    <source>
        <dbReference type="EMBL" id="CDG68569.1"/>
    </source>
</evidence>
<sequence length="456" mass="52583">CNNYINEQSLDMAGLFACTNCHSRHAFEDLSKEDQLCKACRKKFPIVQCSYCCLEFHIFKKLHEEPVCTKCSYNIEVHGEPKKCKYCQTNAAFKKSICSHCSSSEKKYGKPLKCHQCKLDCAFKNKNQEPEAGKLLCFKCKIQHKRNLHMLEKQERSARKIEKQVRSTKEKQEQNNYKKSLNGNDLSNESFGTLKAESLTIPLKKGIEMKSSSRDGTPLFESNTDKEDMFTDSISNITALKEQIASLKKIITQKDKTILEKDIKISEFQAETWEKDKQMRQKIKNLEKTLNEQIENLKTENQLLKKQISSSVKKTPKVSHVASRIQIESYKISNAPSSERKPIAPNIEETIYSEDVSEDVKLAAQENDVKIDIKETYIKRHHENDSNEDDFEHHSVKRKKCKVISDDEDNSENNSREEETVSQDFFDNKEKKSEVVNELHSSDDEGTFQGFSDGEN</sequence>
<feature type="region of interest" description="Disordered" evidence="4">
    <location>
        <begin position="384"/>
        <end position="456"/>
    </location>
</feature>
<feature type="compositionally biased region" description="Basic and acidic residues" evidence="4">
    <location>
        <begin position="426"/>
        <end position="443"/>
    </location>
</feature>
<dbReference type="Pfam" id="PF16046">
    <property type="entry name" value="FAM76"/>
    <property type="match status" value="1"/>
</dbReference>
<feature type="compositionally biased region" description="Basic and acidic residues" evidence="4">
    <location>
        <begin position="154"/>
        <end position="173"/>
    </location>
</feature>
<protein>
    <submittedName>
        <fullName evidence="5">Protein FAM76A</fullName>
    </submittedName>
</protein>
<proteinExistence type="evidence at transcript level"/>
<feature type="region of interest" description="Disordered" evidence="4">
    <location>
        <begin position="154"/>
        <end position="182"/>
    </location>
</feature>
<evidence type="ECO:0000256" key="3">
    <source>
        <dbReference type="SAM" id="Coils"/>
    </source>
</evidence>
<evidence type="ECO:0000256" key="2">
    <source>
        <dbReference type="ARBA" id="ARBA00023054"/>
    </source>
</evidence>
<dbReference type="GO" id="GO:0016607">
    <property type="term" value="C:nuclear speck"/>
    <property type="evidence" value="ECO:0007669"/>
    <property type="project" value="TreeGrafter"/>
</dbReference>
<organism evidence="5">
    <name type="scientific">Hydra vulgaris</name>
    <name type="common">Hydra</name>
    <name type="synonym">Hydra attenuata</name>
    <dbReference type="NCBI Taxonomy" id="6087"/>
    <lineage>
        <taxon>Eukaryota</taxon>
        <taxon>Metazoa</taxon>
        <taxon>Cnidaria</taxon>
        <taxon>Hydrozoa</taxon>
        <taxon>Hydroidolina</taxon>
        <taxon>Anthoathecata</taxon>
        <taxon>Aplanulata</taxon>
        <taxon>Hydridae</taxon>
        <taxon>Hydra</taxon>
    </lineage>
</organism>
<dbReference type="PANTHER" id="PTHR46176">
    <property type="entry name" value="LD21662P"/>
    <property type="match status" value="1"/>
</dbReference>
<reference evidence="5" key="1">
    <citation type="journal article" date="2013" name="Genome Biol. Evol.">
        <title>Punctuated emergences of genetic and phenotypic innovations in eumetazoan, bilaterian, euteleostome, and hominidae ancestors.</title>
        <authorList>
            <person name="Wenger Y."/>
            <person name="Galliot B."/>
        </authorList>
    </citation>
    <scope>NUCLEOTIDE SEQUENCE</scope>
    <source>
        <tissue evidence="5">Whole animals</tissue>
    </source>
</reference>
<dbReference type="OrthoDB" id="3689at2759"/>
<comment type="similarity">
    <text evidence="1">Belongs to the FAM76 family.</text>
</comment>
<accession>T2M910</accession>
<gene>
    <name evidence="5" type="primary">FAM76A</name>
</gene>
<dbReference type="PANTHER" id="PTHR46176:SF1">
    <property type="entry name" value="LD21662P"/>
    <property type="match status" value="1"/>
</dbReference>
<evidence type="ECO:0000256" key="1">
    <source>
        <dbReference type="ARBA" id="ARBA00009097"/>
    </source>
</evidence>
<dbReference type="InterPro" id="IPR032017">
    <property type="entry name" value="FAM76"/>
</dbReference>
<name>T2M910_HYDVU</name>
<dbReference type="AlphaFoldDB" id="T2M910"/>